<dbReference type="PANTHER" id="PTHR10974:SF1">
    <property type="entry name" value="FI08016P-RELATED"/>
    <property type="match status" value="1"/>
</dbReference>
<sequence>MTEFYTPKQACRFPVLNPFDPSILKFIQHPPPLKCSRLQPELTYAKKNKVYLEETLAFKHELTKLQYQYFRRANGSDSSIFYNPWKSFPSSGELSLSHWSGVVLKGTYNKTFSYSNIYASIEPLYDRSKDKEDVQAEGYRPNVVIIGIDSVSRSNVIRNLPLTYKYLTQEIGGWDMRGYVKIDDNTFPNMVAVLTGHKATVQKSEFKLKPQFEFVDEWPFIWKNLSNIGYTTMLAEEQPGIFSYKAPGFKKQPTDVYLRSYESIERFMENQNSLNKPYFVFSFLWKLSHDITYEIEKLDEILVTWLEKIHKKELLKNTLLFITSDHGNRFDKIRSTLIGRYEERMPFLFMRPPEEMLNRFPTIENALTTNLYRMSCHYDFYETLIDIVKGEYGNVKRPRFKDRGYSLFSEIPSTRTCKDVQIEEHFCVCQEETSLSINDPLVQRSAKAILEQINESLNPVNERCLSVQNNNRYHYAQLLTDKNVTNIISFVRVTLQTTPNNGVFEGVVQVTQASSTNSKIIAAITGYDNISRINTYGKAANCISLTHRYLEKFCTCREAGF</sequence>
<dbReference type="Gene3D" id="3.40.720.10">
    <property type="entry name" value="Alkaline Phosphatase, subunit A"/>
    <property type="match status" value="1"/>
</dbReference>
<dbReference type="InterPro" id="IPR017850">
    <property type="entry name" value="Alkaline_phosphatase_core_sf"/>
</dbReference>
<dbReference type="PANTHER" id="PTHR10974">
    <property type="entry name" value="FI08016P-RELATED"/>
    <property type="match status" value="1"/>
</dbReference>
<protein>
    <submittedName>
        <fullName evidence="2">Uncharacterized protein</fullName>
    </submittedName>
</protein>
<dbReference type="AlphaFoldDB" id="A0A914YB69"/>
<keyword evidence="1" id="KW-1185">Reference proteome</keyword>
<dbReference type="GO" id="GO:0005615">
    <property type="term" value="C:extracellular space"/>
    <property type="evidence" value="ECO:0007669"/>
    <property type="project" value="TreeGrafter"/>
</dbReference>
<dbReference type="SUPFAM" id="SSF53649">
    <property type="entry name" value="Alkaline phosphatase-like"/>
    <property type="match status" value="1"/>
</dbReference>
<evidence type="ECO:0000313" key="2">
    <source>
        <dbReference type="WBParaSite" id="PSU_v2.g16006.t1"/>
    </source>
</evidence>
<dbReference type="WBParaSite" id="PSU_v2.g16006.t1">
    <property type="protein sequence ID" value="PSU_v2.g16006.t1"/>
    <property type="gene ID" value="PSU_v2.g16006"/>
</dbReference>
<proteinExistence type="predicted"/>
<evidence type="ECO:0000313" key="1">
    <source>
        <dbReference type="Proteomes" id="UP000887577"/>
    </source>
</evidence>
<dbReference type="Proteomes" id="UP000887577">
    <property type="component" value="Unplaced"/>
</dbReference>
<dbReference type="InterPro" id="IPR004245">
    <property type="entry name" value="DUF229"/>
</dbReference>
<name>A0A914YB69_9BILA</name>
<reference evidence="2" key="1">
    <citation type="submission" date="2022-11" db="UniProtKB">
        <authorList>
            <consortium name="WormBaseParasite"/>
        </authorList>
    </citation>
    <scope>IDENTIFICATION</scope>
</reference>
<dbReference type="Pfam" id="PF02995">
    <property type="entry name" value="DUF229"/>
    <property type="match status" value="1"/>
</dbReference>
<accession>A0A914YB69</accession>
<dbReference type="CDD" id="cd16021">
    <property type="entry name" value="ALP_like"/>
    <property type="match status" value="1"/>
</dbReference>
<organism evidence="1 2">
    <name type="scientific">Panagrolaimus superbus</name>
    <dbReference type="NCBI Taxonomy" id="310955"/>
    <lineage>
        <taxon>Eukaryota</taxon>
        <taxon>Metazoa</taxon>
        <taxon>Ecdysozoa</taxon>
        <taxon>Nematoda</taxon>
        <taxon>Chromadorea</taxon>
        <taxon>Rhabditida</taxon>
        <taxon>Tylenchina</taxon>
        <taxon>Panagrolaimomorpha</taxon>
        <taxon>Panagrolaimoidea</taxon>
        <taxon>Panagrolaimidae</taxon>
        <taxon>Panagrolaimus</taxon>
    </lineage>
</organism>